<evidence type="ECO:0000313" key="4">
    <source>
        <dbReference type="Proteomes" id="UP000324629"/>
    </source>
</evidence>
<dbReference type="PANTHER" id="PTHR47027">
    <property type="entry name" value="REVERSE TRANSCRIPTASE DOMAIN-CONTAINING PROTEIN"/>
    <property type="match status" value="1"/>
</dbReference>
<dbReference type="SUPFAM" id="SSF56672">
    <property type="entry name" value="DNA/RNA polymerases"/>
    <property type="match status" value="1"/>
</dbReference>
<evidence type="ECO:0000259" key="2">
    <source>
        <dbReference type="PROSITE" id="PS50878"/>
    </source>
</evidence>
<dbReference type="PANTHER" id="PTHR47027:SF20">
    <property type="entry name" value="REVERSE TRANSCRIPTASE-LIKE PROTEIN WITH RNA-DIRECTED DNA POLYMERASE DOMAIN"/>
    <property type="match status" value="1"/>
</dbReference>
<feature type="region of interest" description="Disordered" evidence="1">
    <location>
        <begin position="196"/>
        <end position="226"/>
    </location>
</feature>
<comment type="caution">
    <text evidence="3">The sequence shown here is derived from an EMBL/GenBank/DDBJ whole genome shotgun (WGS) entry which is preliminary data.</text>
</comment>
<dbReference type="AlphaFoldDB" id="A0A5J4NYC8"/>
<accession>A0A5J4NYC8</accession>
<dbReference type="PROSITE" id="PS50878">
    <property type="entry name" value="RT_POL"/>
    <property type="match status" value="1"/>
</dbReference>
<protein>
    <recommendedName>
        <fullName evidence="2">Reverse transcriptase domain-containing protein</fullName>
    </recommendedName>
</protein>
<evidence type="ECO:0000256" key="1">
    <source>
        <dbReference type="SAM" id="MobiDB-lite"/>
    </source>
</evidence>
<dbReference type="InterPro" id="IPR000477">
    <property type="entry name" value="RT_dom"/>
</dbReference>
<feature type="compositionally biased region" description="Basic and acidic residues" evidence="1">
    <location>
        <begin position="250"/>
        <end position="260"/>
    </location>
</feature>
<sequence length="312" mass="35251">MERVTRVPSAIAAADAKERQFWVDRIRAVAEFHSDQAEHHPTGSASIILRRLTADREVKIREEQAGFCPGRGCVDYIFTLRQILEQRHIYRRQTIVVFLDYKGAFDSGDQSTLLEPLKRRAQIRVYGVRQGRPLSPFLFNFVMDEIMEDCLRHSQDAGVDLLPGERLTYLDYADDKVLLFDNFQLAQIAYLPDPQDKEPRLSVLSPGSTGSPLQSPCSGASVTRSQARNTKEHLDTMLEYGQGQHWVDGGQHEQPDEPSRNEIGQTDEEWQAKNPPIEGTGHARKPVRSAHDGGCCGLELRLINERARVACD</sequence>
<dbReference type="EMBL" id="QNGE01000419">
    <property type="protein sequence ID" value="KAA3680524.1"/>
    <property type="molecule type" value="Genomic_DNA"/>
</dbReference>
<reference evidence="3 4" key="1">
    <citation type="journal article" date="2019" name="Gigascience">
        <title>Whole-genome sequence of the oriental lung fluke Paragonimus westermani.</title>
        <authorList>
            <person name="Oey H."/>
            <person name="Zakrzewski M."/>
            <person name="Narain K."/>
            <person name="Devi K.R."/>
            <person name="Agatsuma T."/>
            <person name="Nawaratna S."/>
            <person name="Gobert G.N."/>
            <person name="Jones M.K."/>
            <person name="Ragan M.A."/>
            <person name="McManus D.P."/>
            <person name="Krause L."/>
        </authorList>
    </citation>
    <scope>NUCLEOTIDE SEQUENCE [LARGE SCALE GENOMIC DNA]</scope>
    <source>
        <strain evidence="3 4">IND2009</strain>
    </source>
</reference>
<dbReference type="InterPro" id="IPR043502">
    <property type="entry name" value="DNA/RNA_pol_sf"/>
</dbReference>
<feature type="domain" description="Reverse transcriptase" evidence="2">
    <location>
        <begin position="1"/>
        <end position="224"/>
    </location>
</feature>
<name>A0A5J4NYC8_9TREM</name>
<gene>
    <name evidence="3" type="ORF">DEA37_0005677</name>
</gene>
<evidence type="ECO:0000313" key="3">
    <source>
        <dbReference type="EMBL" id="KAA3680524.1"/>
    </source>
</evidence>
<feature type="compositionally biased region" description="Polar residues" evidence="1">
    <location>
        <begin position="205"/>
        <end position="226"/>
    </location>
</feature>
<dbReference type="Pfam" id="PF00078">
    <property type="entry name" value="RVT_1"/>
    <property type="match status" value="1"/>
</dbReference>
<dbReference type="CDD" id="cd01650">
    <property type="entry name" value="RT_nLTR_like"/>
    <property type="match status" value="1"/>
</dbReference>
<dbReference type="Proteomes" id="UP000324629">
    <property type="component" value="Unassembled WGS sequence"/>
</dbReference>
<feature type="region of interest" description="Disordered" evidence="1">
    <location>
        <begin position="245"/>
        <end position="291"/>
    </location>
</feature>
<proteinExistence type="predicted"/>
<organism evidence="3 4">
    <name type="scientific">Paragonimus westermani</name>
    <dbReference type="NCBI Taxonomy" id="34504"/>
    <lineage>
        <taxon>Eukaryota</taxon>
        <taxon>Metazoa</taxon>
        <taxon>Spiralia</taxon>
        <taxon>Lophotrochozoa</taxon>
        <taxon>Platyhelminthes</taxon>
        <taxon>Trematoda</taxon>
        <taxon>Digenea</taxon>
        <taxon>Plagiorchiida</taxon>
        <taxon>Troglotremata</taxon>
        <taxon>Troglotrematidae</taxon>
        <taxon>Paragonimus</taxon>
    </lineage>
</organism>
<keyword evidence="4" id="KW-1185">Reference proteome</keyword>